<sequence length="205" mass="23272">MEGETQVSSEVPVVTDDIDVAGLIKESFDAKSSGEADKPSVVERTREMLDAQEKLKELELELERVSAALKHSESENTRMKDDVLLAGEKLDEGGKKYGELEISHKKLQEQIMEAEEKFSAQLNTLQEALQAKETKHQELVEVKESFDGITLELENSRKKMQELEHELEVSSGEAKKFESCTKVVRMLNPRRRGPWSLKGCLRRQN</sequence>
<proteinExistence type="predicted"/>
<protein>
    <submittedName>
        <fullName evidence="2">Uncharacterized protein</fullName>
    </submittedName>
</protein>
<dbReference type="EMBL" id="CAADRP010000002">
    <property type="protein sequence ID" value="VFU21128.1"/>
    <property type="molecule type" value="Genomic_DNA"/>
</dbReference>
<feature type="coiled-coil region" evidence="1">
    <location>
        <begin position="41"/>
        <end position="173"/>
    </location>
</feature>
<name>A0A6N2JZ40_SALVM</name>
<dbReference type="PANTHER" id="PTHR43049">
    <property type="entry name" value="EARLY ENDOSOME ANTIGEN"/>
    <property type="match status" value="1"/>
</dbReference>
<gene>
    <name evidence="2" type="ORF">SVIM_LOCUS11077</name>
</gene>
<dbReference type="PANTHER" id="PTHR43049:SF1">
    <property type="entry name" value="EARLY ENDOSOME ANTIGEN"/>
    <property type="match status" value="1"/>
</dbReference>
<organism evidence="2">
    <name type="scientific">Salix viminalis</name>
    <name type="common">Common osier</name>
    <name type="synonym">Basket willow</name>
    <dbReference type="NCBI Taxonomy" id="40686"/>
    <lineage>
        <taxon>Eukaryota</taxon>
        <taxon>Viridiplantae</taxon>
        <taxon>Streptophyta</taxon>
        <taxon>Embryophyta</taxon>
        <taxon>Tracheophyta</taxon>
        <taxon>Spermatophyta</taxon>
        <taxon>Magnoliopsida</taxon>
        <taxon>eudicotyledons</taxon>
        <taxon>Gunneridae</taxon>
        <taxon>Pentapetalae</taxon>
        <taxon>rosids</taxon>
        <taxon>fabids</taxon>
        <taxon>Malpighiales</taxon>
        <taxon>Salicaceae</taxon>
        <taxon>Saliceae</taxon>
        <taxon>Salix</taxon>
    </lineage>
</organism>
<accession>A0A6N2JZ40</accession>
<dbReference type="AlphaFoldDB" id="A0A6N2JZ40"/>
<evidence type="ECO:0000313" key="2">
    <source>
        <dbReference type="EMBL" id="VFU21128.1"/>
    </source>
</evidence>
<evidence type="ECO:0000256" key="1">
    <source>
        <dbReference type="SAM" id="Coils"/>
    </source>
</evidence>
<keyword evidence="1" id="KW-0175">Coiled coil</keyword>
<reference evidence="2" key="1">
    <citation type="submission" date="2019-03" db="EMBL/GenBank/DDBJ databases">
        <authorList>
            <person name="Mank J."/>
            <person name="Almeida P."/>
        </authorList>
    </citation>
    <scope>NUCLEOTIDE SEQUENCE</scope>
    <source>
        <strain evidence="2">78183</strain>
    </source>
</reference>